<dbReference type="GO" id="GO:0000155">
    <property type="term" value="F:phosphorelay sensor kinase activity"/>
    <property type="evidence" value="ECO:0007669"/>
    <property type="project" value="InterPro"/>
</dbReference>
<keyword evidence="3" id="KW-0804">Transcription</keyword>
<dbReference type="eggNOG" id="COG1609">
    <property type="taxonomic scope" value="Bacteria"/>
</dbReference>
<feature type="coiled-coil region" evidence="4">
    <location>
        <begin position="550"/>
        <end position="577"/>
    </location>
</feature>
<dbReference type="RefSeq" id="WP_014268950.1">
    <property type="nucleotide sequence ID" value="NC_016633.1"/>
</dbReference>
<evidence type="ECO:0000313" key="6">
    <source>
        <dbReference type="EMBL" id="AEV28101.1"/>
    </source>
</evidence>
<organism evidence="6 7">
    <name type="scientific">Sphaerochaeta pleomorpha (strain ATCC BAA-1885 / DSM 22778 / Grapes)</name>
    <dbReference type="NCBI Taxonomy" id="158190"/>
    <lineage>
        <taxon>Bacteria</taxon>
        <taxon>Pseudomonadati</taxon>
        <taxon>Spirochaetota</taxon>
        <taxon>Spirochaetia</taxon>
        <taxon>Spirochaetales</taxon>
        <taxon>Sphaerochaetaceae</taxon>
        <taxon>Sphaerochaeta</taxon>
    </lineage>
</organism>
<dbReference type="InterPro" id="IPR046335">
    <property type="entry name" value="LacI/GalR-like_sensor"/>
</dbReference>
<dbReference type="InterPro" id="IPR028082">
    <property type="entry name" value="Peripla_BP_I"/>
</dbReference>
<dbReference type="InterPro" id="IPR003594">
    <property type="entry name" value="HATPase_dom"/>
</dbReference>
<dbReference type="GO" id="GO:0016020">
    <property type="term" value="C:membrane"/>
    <property type="evidence" value="ECO:0007669"/>
    <property type="project" value="InterPro"/>
</dbReference>
<dbReference type="GO" id="GO:0003700">
    <property type="term" value="F:DNA-binding transcription factor activity"/>
    <property type="evidence" value="ECO:0007669"/>
    <property type="project" value="TreeGrafter"/>
</dbReference>
<dbReference type="Gene3D" id="3.40.50.2300">
    <property type="match status" value="2"/>
</dbReference>
<dbReference type="STRING" id="158190.SpiGrapes_0238"/>
<dbReference type="HOGENOM" id="CLU_357486_0_0_12"/>
<evidence type="ECO:0000256" key="3">
    <source>
        <dbReference type="ARBA" id="ARBA00023163"/>
    </source>
</evidence>
<dbReference type="OrthoDB" id="6231at2"/>
<dbReference type="Pfam" id="PF02518">
    <property type="entry name" value="HATPase_c"/>
    <property type="match status" value="1"/>
</dbReference>
<dbReference type="SUPFAM" id="SSF55874">
    <property type="entry name" value="ATPase domain of HSP90 chaperone/DNA topoisomerase II/histidine kinase"/>
    <property type="match status" value="1"/>
</dbReference>
<dbReference type="GO" id="GO:0046983">
    <property type="term" value="F:protein dimerization activity"/>
    <property type="evidence" value="ECO:0007669"/>
    <property type="project" value="InterPro"/>
</dbReference>
<dbReference type="eggNOG" id="COG4585">
    <property type="taxonomic scope" value="Bacteria"/>
</dbReference>
<evidence type="ECO:0000259" key="5">
    <source>
        <dbReference type="SMART" id="SM00387"/>
    </source>
</evidence>
<dbReference type="GO" id="GO:0000976">
    <property type="term" value="F:transcription cis-regulatory region binding"/>
    <property type="evidence" value="ECO:0007669"/>
    <property type="project" value="TreeGrafter"/>
</dbReference>
<dbReference type="CDD" id="cd16917">
    <property type="entry name" value="HATPase_UhpB-NarQ-NarX-like"/>
    <property type="match status" value="1"/>
</dbReference>
<evidence type="ECO:0000313" key="7">
    <source>
        <dbReference type="Proteomes" id="UP000005632"/>
    </source>
</evidence>
<dbReference type="Proteomes" id="UP000005632">
    <property type="component" value="Chromosome"/>
</dbReference>
<dbReference type="SUPFAM" id="SSF53822">
    <property type="entry name" value="Periplasmic binding protein-like I"/>
    <property type="match status" value="1"/>
</dbReference>
<evidence type="ECO:0000256" key="4">
    <source>
        <dbReference type="SAM" id="Coils"/>
    </source>
</evidence>
<protein>
    <submittedName>
        <fullName evidence="6">Transcriptional regulator</fullName>
    </submittedName>
</protein>
<proteinExistence type="predicted"/>
<dbReference type="SMART" id="SM00387">
    <property type="entry name" value="HATPase_c"/>
    <property type="match status" value="1"/>
</dbReference>
<dbReference type="CDD" id="cd06267">
    <property type="entry name" value="PBP1_LacI_sugar_binding-like"/>
    <property type="match status" value="1"/>
</dbReference>
<accession>G8QUD1</accession>
<reference evidence="6 7" key="1">
    <citation type="submission" date="2011-11" db="EMBL/GenBank/DDBJ databases">
        <title>Complete sequence of Spirochaeta sp. grapes.</title>
        <authorList>
            <consortium name="US DOE Joint Genome Institute"/>
            <person name="Lucas S."/>
            <person name="Han J."/>
            <person name="Lapidus A."/>
            <person name="Cheng J.-F."/>
            <person name="Goodwin L."/>
            <person name="Pitluck S."/>
            <person name="Peters L."/>
            <person name="Ovchinnikova G."/>
            <person name="Munk A.C."/>
            <person name="Detter J.C."/>
            <person name="Han C."/>
            <person name="Tapia R."/>
            <person name="Land M."/>
            <person name="Hauser L."/>
            <person name="Kyrpides N."/>
            <person name="Ivanova N."/>
            <person name="Pagani I."/>
            <person name="Ritalahtilisa K."/>
            <person name="Loeffler F."/>
            <person name="Woyke T."/>
        </authorList>
    </citation>
    <scope>NUCLEOTIDE SEQUENCE [LARGE SCALE GENOMIC DNA]</scope>
    <source>
        <strain evidence="7">ATCC BAA-1885 / DSM 22778 / Grapes</strain>
    </source>
</reference>
<keyword evidence="7" id="KW-1185">Reference proteome</keyword>
<dbReference type="PANTHER" id="PTHR30146:SF24">
    <property type="entry name" value="XYLOSE OPERON REGULATORY PROTEIN"/>
    <property type="match status" value="1"/>
</dbReference>
<evidence type="ECO:0000256" key="1">
    <source>
        <dbReference type="ARBA" id="ARBA00023015"/>
    </source>
</evidence>
<keyword evidence="4" id="KW-0175">Coiled coil</keyword>
<dbReference type="InterPro" id="IPR036890">
    <property type="entry name" value="HATPase_C_sf"/>
</dbReference>
<dbReference type="Gene3D" id="3.30.565.10">
    <property type="entry name" value="Histidine kinase-like ATPase, C-terminal domain"/>
    <property type="match status" value="1"/>
</dbReference>
<dbReference type="Gene3D" id="1.20.5.1930">
    <property type="match status" value="1"/>
</dbReference>
<keyword evidence="2" id="KW-0238">DNA-binding</keyword>
<dbReference type="PANTHER" id="PTHR30146">
    <property type="entry name" value="LACI-RELATED TRANSCRIPTIONAL REPRESSOR"/>
    <property type="match status" value="1"/>
</dbReference>
<dbReference type="EMBL" id="CP003155">
    <property type="protein sequence ID" value="AEV28101.1"/>
    <property type="molecule type" value="Genomic_DNA"/>
</dbReference>
<evidence type="ECO:0000256" key="2">
    <source>
        <dbReference type="ARBA" id="ARBA00023125"/>
    </source>
</evidence>
<name>G8QUD1_SPHPG</name>
<keyword evidence="1" id="KW-0805">Transcription regulation</keyword>
<dbReference type="Pfam" id="PF13377">
    <property type="entry name" value="Peripla_BP_3"/>
    <property type="match status" value="1"/>
</dbReference>
<dbReference type="Pfam" id="PF07730">
    <property type="entry name" value="HisKA_3"/>
    <property type="match status" value="1"/>
</dbReference>
<feature type="domain" description="Histidine kinase/HSP90-like ATPase" evidence="5">
    <location>
        <begin position="683"/>
        <end position="779"/>
    </location>
</feature>
<dbReference type="KEGG" id="sgp:SpiGrapes_0238"/>
<sequence length="784" mass="87049">MAKKKQCIGVFTASLDDAYQSTVWHAIEQSAQEKGFGSISFLGSRLGSPIASEASSNLAYYLANKRNIDGLIIIASSLETFLTSVDLKAFFASWADLPRVSIGMRIPGMSDVNVNGSKALANAIEHLIDEHGHTHFALIGGPVSHDEAISRMDTCLSTLKKRNISIDKRLIVSGTFTQDSGAEAVDRLCKTGLGFDALVCLNDRMAQGALEELTKKGIRVPEDVALIGFDGIESSLYTLPPLTTVVQPMHALGATSVAILDRLMKGGSEEHITLECTSIIRESCGCKPRFRYTPDLQELPLYASLTERQEIQKLIELIQNSDYDGLIYTLNHAMDTTWAEIGSITRWYEYLSFIEHQCRLSVVPDKRSLANLMGAAKAFTAEKIGRYQATKRVSAESSFETLRRVSAILAGAFELSDMFSNLKKGLKMFGIDRGYLVVFDKDKKKAQLLMDIEQEGKSDSSLPQEFKRTNLLPSSVSHTLHQGQWILMPLVYNMEPLGYLIVPIGIEIPALYDILQEQISSNLKGTLLLEQIKSHEKTLAQQVDVRTKDLIRTNRELSTEIKRRNELEKEVLEISNKTIERIGQDLHDDLCQHLLGVSLMVSSVKKTATDHQYETVETLDKISLLLSESITKIKTISRGMLPFEMEPHTFLQRIDALVGDTLRISHVDVQIKADPEFEIEDANAALHIFHILQEALNNSIKHSHSKHIEITLENKTDRNGKPFKVASVVDDGVGLPEHIREGGLGLRIMRSRANMAKAELAIKSSKKGTSVCIYLGRQGNGTTN</sequence>
<gene>
    <name evidence="6" type="ordered locus">SpiGrapes_0238</name>
</gene>
<dbReference type="AlphaFoldDB" id="G8QUD1"/>
<dbReference type="InterPro" id="IPR011712">
    <property type="entry name" value="Sig_transdc_His_kin_sub3_dim/P"/>
</dbReference>